<dbReference type="AlphaFoldDB" id="A0ABD3GRH3"/>
<feature type="domain" description="AP2/ERF" evidence="9">
    <location>
        <begin position="15"/>
        <end position="75"/>
    </location>
</feature>
<keyword evidence="4" id="KW-0238">DNA-binding</keyword>
<keyword evidence="6" id="KW-0804">Transcription</keyword>
<evidence type="ECO:0000313" key="11">
    <source>
        <dbReference type="Proteomes" id="UP001633002"/>
    </source>
</evidence>
<evidence type="ECO:0000256" key="8">
    <source>
        <dbReference type="ARBA" id="ARBA00024343"/>
    </source>
</evidence>
<evidence type="ECO:0000256" key="3">
    <source>
        <dbReference type="ARBA" id="ARBA00023016"/>
    </source>
</evidence>
<organism evidence="10 11">
    <name type="scientific">Riccia sorocarpa</name>
    <dbReference type="NCBI Taxonomy" id="122646"/>
    <lineage>
        <taxon>Eukaryota</taxon>
        <taxon>Viridiplantae</taxon>
        <taxon>Streptophyta</taxon>
        <taxon>Embryophyta</taxon>
        <taxon>Marchantiophyta</taxon>
        <taxon>Marchantiopsida</taxon>
        <taxon>Marchantiidae</taxon>
        <taxon>Marchantiales</taxon>
        <taxon>Ricciaceae</taxon>
        <taxon>Riccia</taxon>
    </lineage>
</organism>
<dbReference type="PANTHER" id="PTHR31241">
    <property type="entry name" value="DEHYDRATION-RESPONSIVE ELEMENT-BINDING PROTEIN 2C"/>
    <property type="match status" value="1"/>
</dbReference>
<dbReference type="SUPFAM" id="SSF54171">
    <property type="entry name" value="DNA-binding domain"/>
    <property type="match status" value="1"/>
</dbReference>
<accession>A0ABD3GRH3</accession>
<evidence type="ECO:0000259" key="9">
    <source>
        <dbReference type="PROSITE" id="PS51032"/>
    </source>
</evidence>
<dbReference type="Gene3D" id="3.30.730.10">
    <property type="entry name" value="AP2/ERF domain"/>
    <property type="match status" value="1"/>
</dbReference>
<keyword evidence="5" id="KW-0010">Activator</keyword>
<evidence type="ECO:0000256" key="2">
    <source>
        <dbReference type="ARBA" id="ARBA00023015"/>
    </source>
</evidence>
<dbReference type="Proteomes" id="UP001633002">
    <property type="component" value="Unassembled WGS sequence"/>
</dbReference>
<dbReference type="PRINTS" id="PR00367">
    <property type="entry name" value="ETHRSPELEMNT"/>
</dbReference>
<protein>
    <recommendedName>
        <fullName evidence="9">AP2/ERF domain-containing protein</fullName>
    </recommendedName>
</protein>
<reference evidence="10 11" key="1">
    <citation type="submission" date="2024-09" db="EMBL/GenBank/DDBJ databases">
        <title>Chromosome-scale assembly of Riccia sorocarpa.</title>
        <authorList>
            <person name="Paukszto L."/>
        </authorList>
    </citation>
    <scope>NUCLEOTIDE SEQUENCE [LARGE SCALE GENOMIC DNA]</scope>
    <source>
        <strain evidence="10">LP-2024</strain>
        <tissue evidence="10">Aerial parts of the thallus</tissue>
    </source>
</reference>
<proteinExistence type="inferred from homology"/>
<dbReference type="SMART" id="SM00380">
    <property type="entry name" value="AP2"/>
    <property type="match status" value="1"/>
</dbReference>
<comment type="caution">
    <text evidence="10">The sequence shown here is derived from an EMBL/GenBank/DDBJ whole genome shotgun (WGS) entry which is preliminary data.</text>
</comment>
<comment type="subcellular location">
    <subcellularLocation>
        <location evidence="1">Nucleus</location>
    </subcellularLocation>
</comment>
<dbReference type="InterPro" id="IPR001471">
    <property type="entry name" value="AP2/ERF_dom"/>
</dbReference>
<evidence type="ECO:0000256" key="4">
    <source>
        <dbReference type="ARBA" id="ARBA00023125"/>
    </source>
</evidence>
<evidence type="ECO:0000313" key="10">
    <source>
        <dbReference type="EMBL" id="KAL3681842.1"/>
    </source>
</evidence>
<comment type="similarity">
    <text evidence="8">Belongs to the AP2/ERF transcription factor family. ERF subfamily.</text>
</comment>
<dbReference type="EMBL" id="JBJQOH010000007">
    <property type="protein sequence ID" value="KAL3681842.1"/>
    <property type="molecule type" value="Genomic_DNA"/>
</dbReference>
<evidence type="ECO:0000256" key="1">
    <source>
        <dbReference type="ARBA" id="ARBA00004123"/>
    </source>
</evidence>
<dbReference type="InterPro" id="IPR016177">
    <property type="entry name" value="DNA-bd_dom_sf"/>
</dbReference>
<dbReference type="InterPro" id="IPR036955">
    <property type="entry name" value="AP2/ERF_dom_sf"/>
</dbReference>
<keyword evidence="3" id="KW-0346">Stress response</keyword>
<evidence type="ECO:0000256" key="5">
    <source>
        <dbReference type="ARBA" id="ARBA00023159"/>
    </source>
</evidence>
<dbReference type="PANTHER" id="PTHR31241:SF62">
    <property type="entry name" value="DEHYDRATION-RESPONSIVE ELEMENT-BINDING PROTEIN 2D"/>
    <property type="match status" value="1"/>
</dbReference>
<keyword evidence="11" id="KW-1185">Reference proteome</keyword>
<dbReference type="PROSITE" id="PS51032">
    <property type="entry name" value="AP2_ERF"/>
    <property type="match status" value="1"/>
</dbReference>
<dbReference type="GO" id="GO:0005634">
    <property type="term" value="C:nucleus"/>
    <property type="evidence" value="ECO:0007669"/>
    <property type="project" value="UniProtKB-SubCell"/>
</dbReference>
<gene>
    <name evidence="10" type="ORF">R1sor_024798</name>
</gene>
<evidence type="ECO:0000256" key="7">
    <source>
        <dbReference type="ARBA" id="ARBA00023242"/>
    </source>
</evidence>
<keyword evidence="2" id="KW-0805">Transcription regulation</keyword>
<dbReference type="CDD" id="cd00018">
    <property type="entry name" value="AP2"/>
    <property type="match status" value="1"/>
</dbReference>
<name>A0ABD3GRH3_9MARC</name>
<dbReference type="GO" id="GO:0003677">
    <property type="term" value="F:DNA binding"/>
    <property type="evidence" value="ECO:0007669"/>
    <property type="project" value="UniProtKB-KW"/>
</dbReference>
<sequence>MAPRRKGGPLNTLYSYKGVRQRSWGKGVAEIRVPEGKKSGKCLWLGTFNTSQEAVRVYNEKSLELYGDNAPLNLILPGPAPAYGENLTGRKIIAFPAQWEMQRIIWSNSEAGSLS</sequence>
<evidence type="ECO:0000256" key="6">
    <source>
        <dbReference type="ARBA" id="ARBA00023163"/>
    </source>
</evidence>
<keyword evidence="7" id="KW-0539">Nucleus</keyword>